<name>L0DF12_SINAD</name>
<dbReference type="PROSITE" id="PS50056">
    <property type="entry name" value="TYR_PHOSPHATASE_2"/>
    <property type="match status" value="1"/>
</dbReference>
<dbReference type="Pfam" id="PF22741">
    <property type="entry name" value="PTP-NADK"/>
    <property type="match status" value="1"/>
</dbReference>
<keyword evidence="4" id="KW-1185">Reference proteome</keyword>
<dbReference type="EMBL" id="CP003364">
    <property type="protein sequence ID" value="AGA27435.1"/>
    <property type="molecule type" value="Genomic_DNA"/>
</dbReference>
<dbReference type="SUPFAM" id="SSF52799">
    <property type="entry name" value="(Phosphotyrosine protein) phosphatases II"/>
    <property type="match status" value="1"/>
</dbReference>
<dbReference type="Gene3D" id="3.90.190.10">
    <property type="entry name" value="Protein tyrosine phosphatase superfamily"/>
    <property type="match status" value="1"/>
</dbReference>
<dbReference type="OrthoDB" id="211838at2"/>
<dbReference type="GO" id="GO:0016791">
    <property type="term" value="F:phosphatase activity"/>
    <property type="evidence" value="ECO:0007669"/>
    <property type="project" value="TreeGrafter"/>
</dbReference>
<dbReference type="AlphaFoldDB" id="L0DF12"/>
<protein>
    <submittedName>
        <fullName evidence="3">Protein tyrosine/serine phosphatase</fullName>
    </submittedName>
</protein>
<dbReference type="InterPro" id="IPR029021">
    <property type="entry name" value="Prot-tyrosine_phosphatase-like"/>
</dbReference>
<evidence type="ECO:0000259" key="2">
    <source>
        <dbReference type="PROSITE" id="PS50056"/>
    </source>
</evidence>
<feature type="domain" description="Tyrosine specific protein phosphatases" evidence="2">
    <location>
        <begin position="103"/>
        <end position="157"/>
    </location>
</feature>
<dbReference type="KEGG" id="saci:Sinac_3162"/>
<dbReference type="InterPro" id="IPR055214">
    <property type="entry name" value="PTP-NADK"/>
</dbReference>
<dbReference type="PROSITE" id="PS00383">
    <property type="entry name" value="TYR_PHOSPHATASE_1"/>
    <property type="match status" value="1"/>
</dbReference>
<dbReference type="HOGENOM" id="CLU_1342506_0_0_0"/>
<dbReference type="eggNOG" id="COG2365">
    <property type="taxonomic scope" value="Bacteria"/>
</dbReference>
<proteinExistence type="inferred from homology"/>
<accession>L0DF12</accession>
<evidence type="ECO:0000256" key="1">
    <source>
        <dbReference type="ARBA" id="ARBA00009580"/>
    </source>
</evidence>
<dbReference type="STRING" id="886293.Sinac_3162"/>
<comment type="similarity">
    <text evidence="1">Belongs to the protein-tyrosine phosphatase family.</text>
</comment>
<dbReference type="Proteomes" id="UP000010798">
    <property type="component" value="Chromosome"/>
</dbReference>
<evidence type="ECO:0000313" key="3">
    <source>
        <dbReference type="EMBL" id="AGA27435.1"/>
    </source>
</evidence>
<dbReference type="InterPro" id="IPR000387">
    <property type="entry name" value="Tyr_Pase_dom"/>
</dbReference>
<dbReference type="PANTHER" id="PTHR31126:SF72">
    <property type="entry name" value="DUAL SPECIFICITY PROTEIN PHOSPHATASE TPBA"/>
    <property type="match status" value="1"/>
</dbReference>
<dbReference type="PANTHER" id="PTHR31126">
    <property type="entry name" value="TYROSINE-PROTEIN PHOSPHATASE"/>
    <property type="match status" value="1"/>
</dbReference>
<sequence>MRTAIAFAAALTILVAAVWLTVETRRNRLVWDHFDVVKRGILYRSGQLNTDQLQAAVKRYGIKTVVNFQLPGKHVDSERELARRMGIDFMNLPMPGDGSGQEFQFREVLKACDDPERRPVLIHCARGTCRTGAATALYRFERDGWTVEDVVAEMKRQTYREGWLPGYVFGMVRNRPGQEIFQPAVALDRNLPSGDAKKETTNVR</sequence>
<gene>
    <name evidence="3" type="ordered locus">Sinac_3162</name>
</gene>
<evidence type="ECO:0000313" key="4">
    <source>
        <dbReference type="Proteomes" id="UP000010798"/>
    </source>
</evidence>
<dbReference type="InterPro" id="IPR016130">
    <property type="entry name" value="Tyr_Pase_AS"/>
</dbReference>
<dbReference type="RefSeq" id="WP_015246583.1">
    <property type="nucleotide sequence ID" value="NC_019892.1"/>
</dbReference>
<reference evidence="3 4" key="1">
    <citation type="submission" date="2012-02" db="EMBL/GenBank/DDBJ databases">
        <title>Complete sequence of chromosome of Singulisphaera acidiphila DSM 18658.</title>
        <authorList>
            <consortium name="US DOE Joint Genome Institute (JGI-PGF)"/>
            <person name="Lucas S."/>
            <person name="Copeland A."/>
            <person name="Lapidus A."/>
            <person name="Glavina del Rio T."/>
            <person name="Dalin E."/>
            <person name="Tice H."/>
            <person name="Bruce D."/>
            <person name="Goodwin L."/>
            <person name="Pitluck S."/>
            <person name="Peters L."/>
            <person name="Ovchinnikova G."/>
            <person name="Chertkov O."/>
            <person name="Kyrpides N."/>
            <person name="Mavromatis K."/>
            <person name="Ivanova N."/>
            <person name="Brettin T."/>
            <person name="Detter J.C."/>
            <person name="Han C."/>
            <person name="Larimer F."/>
            <person name="Land M."/>
            <person name="Hauser L."/>
            <person name="Markowitz V."/>
            <person name="Cheng J.-F."/>
            <person name="Hugenholtz P."/>
            <person name="Woyke T."/>
            <person name="Wu D."/>
            <person name="Tindall B."/>
            <person name="Pomrenke H."/>
            <person name="Brambilla E."/>
            <person name="Klenk H.-P."/>
            <person name="Eisen J.A."/>
        </authorList>
    </citation>
    <scope>NUCLEOTIDE SEQUENCE [LARGE SCALE GENOMIC DNA]</scope>
    <source>
        <strain evidence="4">ATCC BAA-1392 / DSM 18658 / VKM B-2454 / MOB10</strain>
    </source>
</reference>
<organism evidence="3 4">
    <name type="scientific">Singulisphaera acidiphila (strain ATCC BAA-1392 / DSM 18658 / VKM B-2454 / MOB10)</name>
    <dbReference type="NCBI Taxonomy" id="886293"/>
    <lineage>
        <taxon>Bacteria</taxon>
        <taxon>Pseudomonadati</taxon>
        <taxon>Planctomycetota</taxon>
        <taxon>Planctomycetia</taxon>
        <taxon>Isosphaerales</taxon>
        <taxon>Isosphaeraceae</taxon>
        <taxon>Singulisphaera</taxon>
    </lineage>
</organism>